<feature type="compositionally biased region" description="Low complexity" evidence="1">
    <location>
        <begin position="1014"/>
        <end position="1033"/>
    </location>
</feature>
<sequence length="1116" mass="120806">MATPITAVQAAKPPDMSQRSPNLPMPRTGELIQIPGLGHAEDSSPHRPDVSDFDCHDTTAETCDSQDNASSTLETSAPLLDALSNAPVNIDGLPVDESRTTQEPLEKPKIDPGMRWAIQAAQTEWERQSSRFLENKKIHHFNFLGEGVTHKTTTPPAVSLLVAVTGAKAGFASQWGSSETEIPDPHGYAMMRNAMRHIDPVIYRGSAEILYLRGSRLREAAMGLCENFYSQHGNWWSDTYGEQEDRPELDGMNILKYESQIFPVNGWFQNSSIMDRWDLCANSEKLANEKLHETQKKLKRQHACKRKGSPLYKLMTTEDLHLSLKERVDMPMAATSSKDGDCAGKGYSDWTVDLNQVFGECAKWSDEIDDEDEESIAPSLAAPLGNLTSAAVQPEAKRDLEGEAEVDVEPTSSATPDSHAAPDTSPVSTVADEKGLTIECEEVNGRPSPPAEHQSGPVHNSIIPCYADAKSLEHSLEGLTQEELEEEDREIYGDSAADSVSVPDTLRPLQKCGLVDRQDGVESSSESSEEGAYASSTTPTTPAESASLGISFCLPIREKSAALADQPQTVPATTPHISSLAASSVNFSLPIRKKPVAPFKGLQVVSAPILDVACLTSAADSTKPPIRVKLPGATNLPKDTVENDFVTSAEVSSSTSPPPASGSDMSYKAPSRPSSPVLQNVLSDLDDQDGIGENEQMSPISLETLNHVLLPLRLRNTPARRLTDSPFALKEMSIEAWPVTDTTNKDLSPSKCTAKPKSTSLVPTSNDFEPAIVSPKQRLGRFKRASLLSSKGSSIPRSKSFANLKDLAKEDSSPLSVQRQSSLPSHAELEKLAELPLPKTKYRSKLDKMEVISEENESEAEMRVSSKEPEALLPTTSDPAHQMKDDKVHNEDVTDEDGSDENSDDTGVVIHPKLPVRSPYKRPASNTPRKMMGRNSIWSDMPSYANSYTSIENLEPLDDIESVDVSVGGTGKHAIYDINNWAGVFEQESNNIDFPRSAPTNASDVPAPAEPLKAASSVAGSASSSPFGSSNASIEDTEATTPISIKPAKTITDVRLIRTKPATSIWGRIKAKVTAQPSRSSPAPPTKEKSKLAKKMKKFLRKGIEAFGAGARPVGL</sequence>
<feature type="region of interest" description="Disordered" evidence="1">
    <location>
        <begin position="1"/>
        <end position="73"/>
    </location>
</feature>
<feature type="compositionally biased region" description="Polar residues" evidence="1">
    <location>
        <begin position="992"/>
        <end position="1003"/>
    </location>
</feature>
<feature type="compositionally biased region" description="Low complexity" evidence="1">
    <location>
        <begin position="522"/>
        <end position="545"/>
    </location>
</feature>
<keyword evidence="3" id="KW-1185">Reference proteome</keyword>
<organism evidence="2 3">
    <name type="scientific">Endocarpon pusillum</name>
    <dbReference type="NCBI Taxonomy" id="364733"/>
    <lineage>
        <taxon>Eukaryota</taxon>
        <taxon>Fungi</taxon>
        <taxon>Dikarya</taxon>
        <taxon>Ascomycota</taxon>
        <taxon>Pezizomycotina</taxon>
        <taxon>Eurotiomycetes</taxon>
        <taxon>Chaetothyriomycetidae</taxon>
        <taxon>Verrucariales</taxon>
        <taxon>Verrucariaceae</taxon>
        <taxon>Endocarpon</taxon>
    </lineage>
</organism>
<proteinExistence type="predicted"/>
<feature type="compositionally biased region" description="Polar residues" evidence="1">
    <location>
        <begin position="744"/>
        <end position="767"/>
    </location>
</feature>
<dbReference type="OrthoDB" id="5421702at2759"/>
<evidence type="ECO:0000313" key="2">
    <source>
        <dbReference type="EMBL" id="KAF7513045.1"/>
    </source>
</evidence>
<feature type="region of interest" description="Disordered" evidence="1">
    <location>
        <begin position="848"/>
        <end position="934"/>
    </location>
</feature>
<reference evidence="2" key="1">
    <citation type="submission" date="2020-02" db="EMBL/GenBank/DDBJ databases">
        <authorList>
            <person name="Palmer J.M."/>
        </authorList>
    </citation>
    <scope>NUCLEOTIDE SEQUENCE</scope>
    <source>
        <strain evidence="2">EPUS1.4</strain>
        <tissue evidence="2">Thallus</tissue>
    </source>
</reference>
<feature type="compositionally biased region" description="Basic and acidic residues" evidence="1">
    <location>
        <begin position="860"/>
        <end position="870"/>
    </location>
</feature>
<evidence type="ECO:0000256" key="1">
    <source>
        <dbReference type="SAM" id="MobiDB-lite"/>
    </source>
</evidence>
<feature type="region of interest" description="Disordered" evidence="1">
    <location>
        <begin position="88"/>
        <end position="109"/>
    </location>
</feature>
<accession>A0A8H7APG7</accession>
<feature type="compositionally biased region" description="Basic and acidic residues" evidence="1">
    <location>
        <begin position="96"/>
        <end position="109"/>
    </location>
</feature>
<dbReference type="Proteomes" id="UP000606974">
    <property type="component" value="Unassembled WGS sequence"/>
</dbReference>
<feature type="region of interest" description="Disordered" evidence="1">
    <location>
        <begin position="391"/>
        <end position="430"/>
    </location>
</feature>
<feature type="compositionally biased region" description="Polar residues" evidence="1">
    <location>
        <begin position="60"/>
        <end position="73"/>
    </location>
</feature>
<feature type="region of interest" description="Disordered" evidence="1">
    <location>
        <begin position="809"/>
        <end position="829"/>
    </location>
</feature>
<gene>
    <name evidence="2" type="ORF">GJ744_011311</name>
</gene>
<feature type="compositionally biased region" description="Polar residues" evidence="1">
    <location>
        <begin position="813"/>
        <end position="824"/>
    </location>
</feature>
<dbReference type="EMBL" id="JAACFV010000008">
    <property type="protein sequence ID" value="KAF7513045.1"/>
    <property type="molecule type" value="Genomic_DNA"/>
</dbReference>
<feature type="compositionally biased region" description="Basic and acidic residues" evidence="1">
    <location>
        <begin position="881"/>
        <end position="892"/>
    </location>
</feature>
<feature type="compositionally biased region" description="Basic and acidic residues" evidence="1">
    <location>
        <begin position="39"/>
        <end position="59"/>
    </location>
</feature>
<feature type="region of interest" description="Disordered" evidence="1">
    <location>
        <begin position="992"/>
        <end position="1035"/>
    </location>
</feature>
<protein>
    <submittedName>
        <fullName evidence="2">Uncharacterized protein</fullName>
    </submittedName>
</protein>
<feature type="compositionally biased region" description="Acidic residues" evidence="1">
    <location>
        <begin position="893"/>
        <end position="904"/>
    </location>
</feature>
<feature type="compositionally biased region" description="Acidic residues" evidence="1">
    <location>
        <begin position="480"/>
        <end position="489"/>
    </location>
</feature>
<feature type="region of interest" description="Disordered" evidence="1">
    <location>
        <begin position="744"/>
        <end position="768"/>
    </location>
</feature>
<comment type="caution">
    <text evidence="2">The sequence shown here is derived from an EMBL/GenBank/DDBJ whole genome shotgun (WGS) entry which is preliminary data.</text>
</comment>
<dbReference type="AlphaFoldDB" id="A0A8H7APG7"/>
<feature type="region of interest" description="Disordered" evidence="1">
    <location>
        <begin position="647"/>
        <end position="679"/>
    </location>
</feature>
<evidence type="ECO:0000313" key="3">
    <source>
        <dbReference type="Proteomes" id="UP000606974"/>
    </source>
</evidence>
<feature type="region of interest" description="Disordered" evidence="1">
    <location>
        <begin position="474"/>
        <end position="545"/>
    </location>
</feature>
<name>A0A8H7APG7_9EURO</name>
<feature type="region of interest" description="Disordered" evidence="1">
    <location>
        <begin position="1071"/>
        <end position="1094"/>
    </location>
</feature>
<feature type="region of interest" description="Disordered" evidence="1">
    <location>
        <begin position="442"/>
        <end position="462"/>
    </location>
</feature>